<feature type="region of interest" description="Disordered" evidence="5">
    <location>
        <begin position="28"/>
        <end position="49"/>
    </location>
</feature>
<dbReference type="InterPro" id="IPR029058">
    <property type="entry name" value="AB_hydrolase_fold"/>
</dbReference>
<dbReference type="PRINTS" id="PR00412">
    <property type="entry name" value="EPOXHYDRLASE"/>
</dbReference>
<dbReference type="AlphaFoldDB" id="A0A8J3RIR5"/>
<evidence type="ECO:0000313" key="7">
    <source>
        <dbReference type="EMBL" id="GIH74409.1"/>
    </source>
</evidence>
<dbReference type="PANTHER" id="PTHR21661:SF35">
    <property type="entry name" value="EPOXIDE HYDROLASE"/>
    <property type="match status" value="1"/>
</dbReference>
<dbReference type="EMBL" id="BOOH01000009">
    <property type="protein sequence ID" value="GIH74409.1"/>
    <property type="molecule type" value="Genomic_DNA"/>
</dbReference>
<organism evidence="7 8">
    <name type="scientific">Planobispora longispora</name>
    <dbReference type="NCBI Taxonomy" id="28887"/>
    <lineage>
        <taxon>Bacteria</taxon>
        <taxon>Bacillati</taxon>
        <taxon>Actinomycetota</taxon>
        <taxon>Actinomycetes</taxon>
        <taxon>Streptosporangiales</taxon>
        <taxon>Streptosporangiaceae</taxon>
        <taxon>Planobispora</taxon>
    </lineage>
</organism>
<gene>
    <name evidence="7" type="ORF">Plo01_08380</name>
</gene>
<evidence type="ECO:0000256" key="5">
    <source>
        <dbReference type="SAM" id="MobiDB-lite"/>
    </source>
</evidence>
<evidence type="ECO:0000256" key="1">
    <source>
        <dbReference type="ARBA" id="ARBA00010088"/>
    </source>
</evidence>
<dbReference type="SUPFAM" id="SSF53474">
    <property type="entry name" value="alpha/beta-Hydrolases"/>
    <property type="match status" value="1"/>
</dbReference>
<evidence type="ECO:0000256" key="3">
    <source>
        <dbReference type="ARBA" id="ARBA00022801"/>
    </source>
</evidence>
<feature type="compositionally biased region" description="Basic and acidic residues" evidence="5">
    <location>
        <begin position="28"/>
        <end position="43"/>
    </location>
</feature>
<proteinExistence type="inferred from homology"/>
<name>A0A8J3RIR5_9ACTN</name>
<feature type="active site" description="Proton donor" evidence="4">
    <location>
        <position position="311"/>
    </location>
</feature>
<dbReference type="Pfam" id="PF06441">
    <property type="entry name" value="EHN"/>
    <property type="match status" value="1"/>
</dbReference>
<protein>
    <recommendedName>
        <fullName evidence="6">Epoxide hydrolase N-terminal domain-containing protein</fullName>
    </recommendedName>
</protein>
<feature type="active site" description="Nucleophile" evidence="4">
    <location>
        <position position="192"/>
    </location>
</feature>
<feature type="domain" description="Epoxide hydrolase N-terminal" evidence="6">
    <location>
        <begin position="5"/>
        <end position="123"/>
    </location>
</feature>
<dbReference type="InterPro" id="IPR010497">
    <property type="entry name" value="Epoxide_hydro_N"/>
</dbReference>
<evidence type="ECO:0000313" key="8">
    <source>
        <dbReference type="Proteomes" id="UP000616724"/>
    </source>
</evidence>
<evidence type="ECO:0000256" key="2">
    <source>
        <dbReference type="ARBA" id="ARBA00022797"/>
    </source>
</evidence>
<dbReference type="InterPro" id="IPR016292">
    <property type="entry name" value="Epoxide_hydrolase"/>
</dbReference>
<dbReference type="InterPro" id="IPR000639">
    <property type="entry name" value="Epox_hydrolase-like"/>
</dbReference>
<dbReference type="PIRSF" id="PIRSF001112">
    <property type="entry name" value="Epoxide_hydrolase"/>
    <property type="match status" value="1"/>
</dbReference>
<keyword evidence="2" id="KW-0058">Aromatic hydrocarbons catabolism</keyword>
<keyword evidence="3" id="KW-0378">Hydrolase</keyword>
<dbReference type="GO" id="GO:0004301">
    <property type="term" value="F:epoxide hydrolase activity"/>
    <property type="evidence" value="ECO:0007669"/>
    <property type="project" value="TreeGrafter"/>
</dbReference>
<dbReference type="Gene3D" id="3.40.50.1820">
    <property type="entry name" value="alpha/beta hydrolase"/>
    <property type="match status" value="1"/>
</dbReference>
<evidence type="ECO:0000259" key="6">
    <source>
        <dbReference type="Pfam" id="PF06441"/>
    </source>
</evidence>
<evidence type="ECO:0000256" key="4">
    <source>
        <dbReference type="PIRSR" id="PIRSR001112-1"/>
    </source>
</evidence>
<dbReference type="Proteomes" id="UP000616724">
    <property type="component" value="Unassembled WGS sequence"/>
</dbReference>
<accession>A0A8J3RIR5</accession>
<keyword evidence="8" id="KW-1185">Reference proteome</keyword>
<comment type="similarity">
    <text evidence="1">Belongs to the peptidase S33 family.</text>
</comment>
<dbReference type="PANTHER" id="PTHR21661">
    <property type="entry name" value="EPOXIDE HYDROLASE 1-RELATED"/>
    <property type="match status" value="1"/>
</dbReference>
<sequence>MSTEIRPFRVEIPQADLDDLQDRLTRTRWAEELPADPDEKKEQTGPVPPGWEYGVPAAYVKRLVERWRTGYDWRAWEAKINAYPQFTTEIDGQTVHFLHVRSAEPDATPLILTHGWPNSIVEYLDLIGPLTDPRSHGGDPADAFHVVIPSIPGFGFSGHTRERGWNRHRIARAWAELMRRLGYERYGAHGNDAGSLISPEVGRVDPDHVIGVHVNQLFSFPSGDPAEFAGLSAEDMEKLAFLQSFNAEMSAYAQLQATKPQNLAHALADSPAGQLAWIGQLLGEAVDPDVVLTNATIYWLTNTSASSARLYYEDQHSEHPGEPTTVPTGLAAFAYDFTPLRRFAERDHSNIVSWNEFERGSHWAAHDAPDLLIGDLRQFFRGLRAA</sequence>
<dbReference type="GO" id="GO:0097176">
    <property type="term" value="P:epoxide metabolic process"/>
    <property type="evidence" value="ECO:0007669"/>
    <property type="project" value="TreeGrafter"/>
</dbReference>
<feature type="active site" description="Proton acceptor" evidence="4">
    <location>
        <position position="362"/>
    </location>
</feature>
<dbReference type="RefSeq" id="WP_203889153.1">
    <property type="nucleotide sequence ID" value="NZ_BOOH01000009.1"/>
</dbReference>
<reference evidence="7 8" key="1">
    <citation type="submission" date="2021-01" db="EMBL/GenBank/DDBJ databases">
        <title>Whole genome shotgun sequence of Planobispora longispora NBRC 13918.</title>
        <authorList>
            <person name="Komaki H."/>
            <person name="Tamura T."/>
        </authorList>
    </citation>
    <scope>NUCLEOTIDE SEQUENCE [LARGE SCALE GENOMIC DNA]</scope>
    <source>
        <strain evidence="7 8">NBRC 13918</strain>
    </source>
</reference>
<comment type="caution">
    <text evidence="7">The sequence shown here is derived from an EMBL/GenBank/DDBJ whole genome shotgun (WGS) entry which is preliminary data.</text>
</comment>